<keyword evidence="12 15" id="KW-0472">Membrane</keyword>
<evidence type="ECO:0000256" key="11">
    <source>
        <dbReference type="ARBA" id="ARBA00022989"/>
    </source>
</evidence>
<comment type="subunit">
    <text evidence="13 15">Homohexamer. Organized in a ring with a central cavity.</text>
</comment>
<dbReference type="InterPro" id="IPR020568">
    <property type="entry name" value="Ribosomal_Su5_D2-typ_SF"/>
</dbReference>
<evidence type="ECO:0000256" key="12">
    <source>
        <dbReference type="ARBA" id="ARBA00023136"/>
    </source>
</evidence>
<evidence type="ECO:0000256" key="9">
    <source>
        <dbReference type="ARBA" id="ARBA00022825"/>
    </source>
</evidence>
<dbReference type="NCBIfam" id="TIGR00764">
    <property type="entry name" value="lon_rel"/>
    <property type="match status" value="1"/>
</dbReference>
<dbReference type="PRINTS" id="PR00830">
    <property type="entry name" value="ENDOLAPTASE"/>
</dbReference>
<feature type="transmembrane region" description="Helical" evidence="15">
    <location>
        <begin position="145"/>
        <end position="166"/>
    </location>
</feature>
<evidence type="ECO:0000256" key="1">
    <source>
        <dbReference type="ARBA" id="ARBA00004651"/>
    </source>
</evidence>
<dbReference type="GO" id="GO:0004176">
    <property type="term" value="F:ATP-dependent peptidase activity"/>
    <property type="evidence" value="ECO:0007669"/>
    <property type="project" value="UniProtKB-UniRule"/>
</dbReference>
<evidence type="ECO:0000256" key="15">
    <source>
        <dbReference type="RuleBase" id="RU369001"/>
    </source>
</evidence>
<evidence type="ECO:0000259" key="17">
    <source>
        <dbReference type="PROSITE" id="PS51786"/>
    </source>
</evidence>
<feature type="domain" description="Lon proteolytic" evidence="17">
    <location>
        <begin position="499"/>
        <end position="689"/>
    </location>
</feature>
<proteinExistence type="inferred from homology"/>
<evidence type="ECO:0000256" key="10">
    <source>
        <dbReference type="ARBA" id="ARBA00022840"/>
    </source>
</evidence>
<dbReference type="Gene3D" id="3.30.230.10">
    <property type="match status" value="1"/>
</dbReference>
<dbReference type="PANTHER" id="PTHR10046">
    <property type="entry name" value="ATP DEPENDENT LON PROTEASE FAMILY MEMBER"/>
    <property type="match status" value="1"/>
</dbReference>
<dbReference type="InterPro" id="IPR004663">
    <property type="entry name" value="Lon_arc"/>
</dbReference>
<protein>
    <recommendedName>
        <fullName evidence="3 15">Archaeal Lon protease</fullName>
        <ecNumber evidence="15">3.4.21.-</ecNumber>
    </recommendedName>
    <alternativeName>
        <fullName evidence="15">ATP-dependent protease La homolog</fullName>
    </alternativeName>
</protein>
<evidence type="ECO:0000313" key="18">
    <source>
        <dbReference type="EMBL" id="AVB77030.1"/>
    </source>
</evidence>
<comment type="similarity">
    <text evidence="2 15">Belongs to the peptidase S16 family. Archaeal LonB subfamily.</text>
</comment>
<keyword evidence="9 14" id="KW-0720">Serine protease</keyword>
<dbReference type="GeneID" id="36102744"/>
<reference evidence="20 23" key="3">
    <citation type="submission" date="2020-08" db="EMBL/GenBank/DDBJ databases">
        <title>Genomic Encyclopedia of Type Strains, Phase IV (KMG-V): Genome sequencing to study the core and pangenomes of soil and plant-associated prokaryotes.</title>
        <authorList>
            <person name="Whitman W."/>
        </authorList>
    </citation>
    <scope>NUCLEOTIDE SEQUENCE [LARGE SCALE GENOMIC DNA]</scope>
    <source>
        <strain evidence="19 22">C13</strain>
        <strain evidence="20 23">D1</strain>
    </source>
</reference>
<accession>A0A2L1CCT9</accession>
<dbReference type="EMBL" id="CP026606">
    <property type="protein sequence ID" value="AVB77030.1"/>
    <property type="molecule type" value="Genomic_DNA"/>
</dbReference>
<dbReference type="InterPro" id="IPR008269">
    <property type="entry name" value="Lon_proteolytic"/>
</dbReference>
<dbReference type="KEGG" id="mmad:MMJJ_16590"/>
<dbReference type="Proteomes" id="UP000590564">
    <property type="component" value="Unassembled WGS sequence"/>
</dbReference>
<dbReference type="AlphaFoldDB" id="A0A2L1CCT9"/>
<dbReference type="RefSeq" id="WP_104838405.1">
    <property type="nucleotide sequence ID" value="NZ_CP026606.1"/>
</dbReference>
<evidence type="ECO:0000256" key="8">
    <source>
        <dbReference type="ARBA" id="ARBA00022801"/>
    </source>
</evidence>
<dbReference type="Pfam" id="PF01078">
    <property type="entry name" value="Mg_chelatase"/>
    <property type="match status" value="1"/>
</dbReference>
<dbReference type="InterPro" id="IPR027065">
    <property type="entry name" value="Lon_Prtase"/>
</dbReference>
<dbReference type="Pfam" id="PF05362">
    <property type="entry name" value="Lon_C"/>
    <property type="match status" value="1"/>
</dbReference>
<comment type="subcellular location">
    <subcellularLocation>
        <location evidence="1 15">Cell membrane</location>
        <topology evidence="1 15">Multi-pass membrane protein</topology>
    </subcellularLocation>
</comment>
<evidence type="ECO:0000259" key="16">
    <source>
        <dbReference type="PROSITE" id="PS50045"/>
    </source>
</evidence>
<keyword evidence="6 15" id="KW-0812">Transmembrane</keyword>
<feature type="active site" evidence="14">
    <location>
        <position position="600"/>
    </location>
</feature>
<keyword evidence="5 14" id="KW-0645">Protease</keyword>
<evidence type="ECO:0000256" key="13">
    <source>
        <dbReference type="ARBA" id="ARBA00026070"/>
    </source>
</evidence>
<reference evidence="21" key="1">
    <citation type="journal article" date="2018" name="Genome Announc.">
        <title>Complete Genome Sequence of the Methanococcus maripaludis Type Strain JJ (DSM 2067), a Model for Selenoprotein Synthesis in Archaea.</title>
        <authorList>
            <person name="Poehlein A."/>
            <person name="Heym D."/>
            <person name="Quitzke V."/>
            <person name="Fersch J."/>
            <person name="Daniel R."/>
            <person name="Rother M."/>
        </authorList>
    </citation>
    <scope>NUCLEOTIDE SEQUENCE [LARGE SCALE GENOMIC DNA]</scope>
    <source>
        <strain evidence="21">DSM 2067</strain>
    </source>
</reference>
<sequence length="692" mass="75901">MFSVQFKTTDELPKPSPNLINQVIGQDEAVKIVLSAVKNKRHALLLGDPGVGKSMMVKAFGQLLEHSSDFKPYSLIARPNIKNSEKPIVDLIEGRMIEETAQIESPKLMRQPPSIFTLLLGIIVSSLVLSYILNGLSDPSSKFAVIAAISVIGSLLVFLILFLNIFGATKASMPNSVSPADVKPLVLYECKKRPLVRASAYNTTKLLGDIKHCPLGGKPPIGTPPHKRVIIGAIHEAHKGILYVDEIKTMPVDVQDYILTALQDKQLAISGRNPNSSGASVETNPIPCDLTLIMSGNMDDASNLRAPLLDRIDYKVVLKNKMDNNQENRDKLLQFIVQELENNNLRPMSYEACCEIVRMAQLLSGSKNKLTLRLRQLSNIIKMANDIATGKELSESIEEMSEKEVKPEVTVKAVKPTEKKNTRKIRAVVGKLKPKKSEEVIKEVKPVSKAPVLEKDDRVIELDHINEIISTGIYSMSKQVAIDYLKNFKRYKNIVSNDKPKIGVIHGLAVLGADGLGDVTKIITKIVKSKHPRTNLLNISGDLAKHSITLASALSKKLVSDGTLSIAKAKGEVAKEDLDLAEHEIYIQFSQSYSKIDGDSATAAACLSIISSLLNIPLKQDFCITGSLDLNGEILAIGGVNEKINAAKEYGFKRVIIPQSNFEDVIDPEGIEVIPVTRLEEIIPLAFELNNL</sequence>
<keyword evidence="11 15" id="KW-1133">Transmembrane helix</keyword>
<evidence type="ECO:0000313" key="19">
    <source>
        <dbReference type="EMBL" id="MBA2863542.1"/>
    </source>
</evidence>
<dbReference type="EC" id="3.4.21.-" evidence="15"/>
<evidence type="ECO:0000313" key="20">
    <source>
        <dbReference type="EMBL" id="MBB6496453.1"/>
    </source>
</evidence>
<dbReference type="GO" id="GO:0006355">
    <property type="term" value="P:regulation of DNA-templated transcription"/>
    <property type="evidence" value="ECO:0007669"/>
    <property type="project" value="InterPro"/>
</dbReference>
<reference evidence="18" key="2">
    <citation type="submission" date="2018-02" db="EMBL/GenBank/DDBJ databases">
        <title>Complete genome sequence of the Methanococcus maripaludis type strain JJ (DSM 2067), a model for selenoprotein synthesis in Archaea.</title>
        <authorList>
            <person name="Poehlein A."/>
            <person name="Heym D."/>
            <person name="Quitzke V."/>
            <person name="Fersch J."/>
            <person name="Daniel R."/>
            <person name="Rother M."/>
        </authorList>
    </citation>
    <scope>NUCLEOTIDE SEQUENCE [LARGE SCALE GENOMIC DNA]</scope>
    <source>
        <strain evidence="18">DSM 2067</strain>
    </source>
</reference>
<dbReference type="SUPFAM" id="SSF54211">
    <property type="entry name" value="Ribosomal protein S5 domain 2-like"/>
    <property type="match status" value="1"/>
</dbReference>
<comment type="function">
    <text evidence="15">ATP-dependent serine protease that mediates the selective degradation of mutant and abnormal proteins as well as certain short-lived regulatory proteins. Degrades polypeptides processively.</text>
</comment>
<dbReference type="InterPro" id="IPR014721">
    <property type="entry name" value="Ribsml_uS5_D2-typ_fold_subgr"/>
</dbReference>
<dbReference type="InterPro" id="IPR002078">
    <property type="entry name" value="Sigma_54_int"/>
</dbReference>
<dbReference type="EMBL" id="JACHED010000001">
    <property type="protein sequence ID" value="MBB6496453.1"/>
    <property type="molecule type" value="Genomic_DNA"/>
</dbReference>
<dbReference type="InterPro" id="IPR000523">
    <property type="entry name" value="Mg_chelatse_chII-like_cat_dom"/>
</dbReference>
<dbReference type="GO" id="GO:0005524">
    <property type="term" value="F:ATP binding"/>
    <property type="evidence" value="ECO:0007669"/>
    <property type="project" value="UniProtKB-UniRule"/>
</dbReference>
<keyword evidence="4 15" id="KW-1003">Cell membrane</keyword>
<dbReference type="Gene3D" id="1.10.8.60">
    <property type="match status" value="1"/>
</dbReference>
<feature type="active site" evidence="14">
    <location>
        <position position="643"/>
    </location>
</feature>
<dbReference type="GO" id="GO:0030163">
    <property type="term" value="P:protein catabolic process"/>
    <property type="evidence" value="ECO:0007669"/>
    <property type="project" value="UniProtKB-UniRule"/>
</dbReference>
<dbReference type="Proteomes" id="UP000239462">
    <property type="component" value="Chromosome"/>
</dbReference>
<organism evidence="18 21">
    <name type="scientific">Methanococcus maripaludis</name>
    <name type="common">Methanococcus deltae</name>
    <dbReference type="NCBI Taxonomy" id="39152"/>
    <lineage>
        <taxon>Archaea</taxon>
        <taxon>Methanobacteriati</taxon>
        <taxon>Methanobacteriota</taxon>
        <taxon>Methanomada group</taxon>
        <taxon>Methanococci</taxon>
        <taxon>Methanococcales</taxon>
        <taxon>Methanococcaceae</taxon>
        <taxon>Methanococcus</taxon>
    </lineage>
</organism>
<dbReference type="PROSITE" id="PS51786">
    <property type="entry name" value="LON_PROTEOLYTIC"/>
    <property type="match status" value="1"/>
</dbReference>
<dbReference type="Gene3D" id="3.40.50.300">
    <property type="entry name" value="P-loop containing nucleotide triphosphate hydrolases"/>
    <property type="match status" value="2"/>
</dbReference>
<evidence type="ECO:0000256" key="7">
    <source>
        <dbReference type="ARBA" id="ARBA00022741"/>
    </source>
</evidence>
<dbReference type="InterPro" id="IPR027417">
    <property type="entry name" value="P-loop_NTPase"/>
</dbReference>
<dbReference type="GO" id="GO:0006508">
    <property type="term" value="P:proteolysis"/>
    <property type="evidence" value="ECO:0007669"/>
    <property type="project" value="UniProtKB-KW"/>
</dbReference>
<evidence type="ECO:0000256" key="6">
    <source>
        <dbReference type="ARBA" id="ARBA00022692"/>
    </source>
</evidence>
<dbReference type="Pfam" id="PF00158">
    <property type="entry name" value="Sigma54_activat"/>
    <property type="match status" value="1"/>
</dbReference>
<feature type="transmembrane region" description="Helical" evidence="15">
    <location>
        <begin position="115"/>
        <end position="133"/>
    </location>
</feature>
<evidence type="ECO:0000256" key="5">
    <source>
        <dbReference type="ARBA" id="ARBA00022670"/>
    </source>
</evidence>
<evidence type="ECO:0000256" key="2">
    <source>
        <dbReference type="ARBA" id="ARBA00009579"/>
    </source>
</evidence>
<name>A0A2L1CCT9_METMI</name>
<evidence type="ECO:0000313" key="23">
    <source>
        <dbReference type="Proteomes" id="UP000590564"/>
    </source>
</evidence>
<evidence type="ECO:0000313" key="22">
    <source>
        <dbReference type="Proteomes" id="UP000567099"/>
    </source>
</evidence>
<evidence type="ECO:0000313" key="21">
    <source>
        <dbReference type="Proteomes" id="UP000239462"/>
    </source>
</evidence>
<dbReference type="EMBL" id="JACDUO010000001">
    <property type="protein sequence ID" value="MBA2863542.1"/>
    <property type="molecule type" value="Genomic_DNA"/>
</dbReference>
<dbReference type="PROSITE" id="PS50045">
    <property type="entry name" value="SIGMA54_INTERACT_4"/>
    <property type="match status" value="1"/>
</dbReference>
<keyword evidence="7 15" id="KW-0547">Nucleotide-binding</keyword>
<keyword evidence="10 15" id="KW-0067">ATP-binding</keyword>
<dbReference type="GO" id="GO:0005886">
    <property type="term" value="C:plasma membrane"/>
    <property type="evidence" value="ECO:0007669"/>
    <property type="project" value="UniProtKB-SubCell"/>
</dbReference>
<dbReference type="PROSITE" id="PS00676">
    <property type="entry name" value="SIGMA54_INTERACT_2"/>
    <property type="match status" value="1"/>
</dbReference>
<keyword evidence="8 14" id="KW-0378">Hydrolase</keyword>
<dbReference type="InterPro" id="IPR025943">
    <property type="entry name" value="Sigma_54_int_dom_ATP-bd_2"/>
</dbReference>
<dbReference type="SUPFAM" id="SSF52540">
    <property type="entry name" value="P-loop containing nucleoside triphosphate hydrolases"/>
    <property type="match status" value="1"/>
</dbReference>
<evidence type="ECO:0000256" key="14">
    <source>
        <dbReference type="PROSITE-ProRule" id="PRU01122"/>
    </source>
</evidence>
<evidence type="ECO:0000256" key="3">
    <source>
        <dbReference type="ARBA" id="ARBA00022016"/>
    </source>
</evidence>
<dbReference type="GO" id="GO:0004252">
    <property type="term" value="F:serine-type endopeptidase activity"/>
    <property type="evidence" value="ECO:0007669"/>
    <property type="project" value="UniProtKB-UniRule"/>
</dbReference>
<gene>
    <name evidence="18" type="primary">lon</name>
    <name evidence="19" type="ORF">HNP94_000542</name>
    <name evidence="20" type="ORF">HNP96_000474</name>
    <name evidence="18" type="ORF">MMJJ_16590</name>
</gene>
<feature type="domain" description="Sigma-54 factor interaction" evidence="16">
    <location>
        <begin position="146"/>
        <end position="386"/>
    </location>
</feature>
<evidence type="ECO:0000256" key="4">
    <source>
        <dbReference type="ARBA" id="ARBA00022475"/>
    </source>
</evidence>
<dbReference type="Proteomes" id="UP000567099">
    <property type="component" value="Unassembled WGS sequence"/>
</dbReference>